<sequence length="494" mass="55039">MPPRWSDSNQNTREYESQQHQQKQQKSPPRRDAPPSVGGGLPPQEQQPNYRSVATNPPTQNHRTRLVETPLRRVDPSTPSALGGFRVREGLLQQGESHHDLLFQKSPPLPKQHLQRKSFSESSIVQRWNVDHAALPRRPDDFPPLTHTNRVVRDENANVISNRISDRLRSRSIKTRFSKSRNNVAKCRNIDFCKFTVRLYAADGGGVLVEVQRLCGDAVSFMRDCRAILNAAEGKTLGGEKGSDELDETPMFLRLPVSQMSFLKDADARLPEVTDEEQADIVNVTADLLKSRQSDTNMLGMESLVIQTDPEKTLKSMAVLASHRIICPDHDANHDFNVHNYVMSLLIYDDDCAALSSEDSSAGSSAIHDDVSSFEDHPSRLRNLAMSALSNALGVLCNERLLEAAIGRHREWYMSVLLPRLIRDLSAADLRPHDACYASRCLSTLAGSCDDFAARLRAIGGCDAVRKAESVGVREFALLEEDAGRLYRVLNSAA</sequence>
<feature type="region of interest" description="Disordered" evidence="1">
    <location>
        <begin position="1"/>
        <end position="82"/>
    </location>
</feature>
<feature type="compositionally biased region" description="Polar residues" evidence="1">
    <location>
        <begin position="1"/>
        <end position="12"/>
    </location>
</feature>
<keyword evidence="3" id="KW-1185">Reference proteome</keyword>
<dbReference type="EMBL" id="JALLAZ020001837">
    <property type="protein sequence ID" value="KAL3762068.1"/>
    <property type="molecule type" value="Genomic_DNA"/>
</dbReference>
<protein>
    <submittedName>
        <fullName evidence="2">Uncharacterized protein</fullName>
    </submittedName>
</protein>
<reference evidence="2 3" key="1">
    <citation type="submission" date="2024-10" db="EMBL/GenBank/DDBJ databases">
        <title>Updated reference genomes for cyclostephanoid diatoms.</title>
        <authorList>
            <person name="Roberts W.R."/>
            <person name="Alverson A.J."/>
        </authorList>
    </citation>
    <scope>NUCLEOTIDE SEQUENCE [LARGE SCALE GENOMIC DNA]</scope>
    <source>
        <strain evidence="2 3">AJA276-08</strain>
    </source>
</reference>
<proteinExistence type="predicted"/>
<comment type="caution">
    <text evidence="2">The sequence shown here is derived from an EMBL/GenBank/DDBJ whole genome shotgun (WGS) entry which is preliminary data.</text>
</comment>
<dbReference type="Proteomes" id="UP001530315">
    <property type="component" value="Unassembled WGS sequence"/>
</dbReference>
<evidence type="ECO:0000313" key="2">
    <source>
        <dbReference type="EMBL" id="KAL3762068.1"/>
    </source>
</evidence>
<evidence type="ECO:0000256" key="1">
    <source>
        <dbReference type="SAM" id="MobiDB-lite"/>
    </source>
</evidence>
<name>A0ABD3MGR4_9STRA</name>
<feature type="compositionally biased region" description="Polar residues" evidence="1">
    <location>
        <begin position="44"/>
        <end position="61"/>
    </location>
</feature>
<organism evidence="2 3">
    <name type="scientific">Stephanodiscus triporus</name>
    <dbReference type="NCBI Taxonomy" id="2934178"/>
    <lineage>
        <taxon>Eukaryota</taxon>
        <taxon>Sar</taxon>
        <taxon>Stramenopiles</taxon>
        <taxon>Ochrophyta</taxon>
        <taxon>Bacillariophyta</taxon>
        <taxon>Coscinodiscophyceae</taxon>
        <taxon>Thalassiosirophycidae</taxon>
        <taxon>Stephanodiscales</taxon>
        <taxon>Stephanodiscaceae</taxon>
        <taxon>Stephanodiscus</taxon>
    </lineage>
</organism>
<dbReference type="AlphaFoldDB" id="A0ABD3MGR4"/>
<accession>A0ABD3MGR4</accession>
<evidence type="ECO:0000313" key="3">
    <source>
        <dbReference type="Proteomes" id="UP001530315"/>
    </source>
</evidence>
<gene>
    <name evidence="2" type="ORF">ACHAW5_002581</name>
</gene>